<reference evidence="11" key="2">
    <citation type="journal article" date="2007" name="Science">
        <title>Genome sequence of Aedes aegypti, a major arbovirus vector.</title>
        <authorList>
            <person name="Nene V."/>
            <person name="Wortman J.R."/>
            <person name="Lawson D."/>
            <person name="Haas B."/>
            <person name="Kodira C."/>
            <person name="Tu Z.J."/>
            <person name="Loftus B."/>
            <person name="Xi Z."/>
            <person name="Megy K."/>
            <person name="Grabherr M."/>
            <person name="Ren Q."/>
            <person name="Zdobnov E.M."/>
            <person name="Lobo N.F."/>
            <person name="Campbell K.S."/>
            <person name="Brown S.E."/>
            <person name="Bonaldo M.F."/>
            <person name="Zhu J."/>
            <person name="Sinkins S.P."/>
            <person name="Hogenkamp D.G."/>
            <person name="Amedeo P."/>
            <person name="Arensburger P."/>
            <person name="Atkinson P.W."/>
            <person name="Bidwell S."/>
            <person name="Biedler J."/>
            <person name="Birney E."/>
            <person name="Bruggner R.V."/>
            <person name="Costas J."/>
            <person name="Coy M.R."/>
            <person name="Crabtree J."/>
            <person name="Crawford M."/>
            <person name="Debruyn B."/>
            <person name="Decaprio D."/>
            <person name="Eiglmeier K."/>
            <person name="Eisenstadt E."/>
            <person name="El-Dorry H."/>
            <person name="Gelbart W.M."/>
            <person name="Gomes S.L."/>
            <person name="Hammond M."/>
            <person name="Hannick L.I."/>
            <person name="Hogan J.R."/>
            <person name="Holmes M.H."/>
            <person name="Jaffe D."/>
            <person name="Johnston J.S."/>
            <person name="Kennedy R.C."/>
            <person name="Koo H."/>
            <person name="Kravitz S."/>
            <person name="Kriventseva E.V."/>
            <person name="Kulp D."/>
            <person name="Labutti K."/>
            <person name="Lee E."/>
            <person name="Li S."/>
            <person name="Lovin D.D."/>
            <person name="Mao C."/>
            <person name="Mauceli E."/>
            <person name="Menck C.F."/>
            <person name="Miller J.R."/>
            <person name="Montgomery P."/>
            <person name="Mori A."/>
            <person name="Nascimento A.L."/>
            <person name="Naveira H.F."/>
            <person name="Nusbaum C."/>
            <person name="O'leary S."/>
            <person name="Orvis J."/>
            <person name="Pertea M."/>
            <person name="Quesneville H."/>
            <person name="Reidenbach K.R."/>
            <person name="Rogers Y.H."/>
            <person name="Roth C.W."/>
            <person name="Schneider J.R."/>
            <person name="Schatz M."/>
            <person name="Shumway M."/>
            <person name="Stanke M."/>
            <person name="Stinson E.O."/>
            <person name="Tubio J.M."/>
            <person name="Vanzee J.P."/>
            <person name="Verjovski-Almeida S."/>
            <person name="Werner D."/>
            <person name="White O."/>
            <person name="Wyder S."/>
            <person name="Zeng Q."/>
            <person name="Zhao Q."/>
            <person name="Zhao Y."/>
            <person name="Hill C.A."/>
            <person name="Raikhel A.S."/>
            <person name="Soares M.B."/>
            <person name="Knudson D.L."/>
            <person name="Lee N.H."/>
            <person name="Galagan J."/>
            <person name="Salzberg S.L."/>
            <person name="Paulsen I.T."/>
            <person name="Dimopoulos G."/>
            <person name="Collins F.H."/>
            <person name="Birren B."/>
            <person name="Fraser-Liggett C.M."/>
            <person name="Severson D.W."/>
        </authorList>
    </citation>
    <scope>NUCLEOTIDE SEQUENCE [LARGE SCALE GENOMIC DNA]</scope>
    <source>
        <strain evidence="11">Liverpool</strain>
    </source>
</reference>
<evidence type="ECO:0000256" key="7">
    <source>
        <dbReference type="ARBA" id="ARBA00023136"/>
    </source>
</evidence>
<dbReference type="Pfam" id="PF02949">
    <property type="entry name" value="7tm_6"/>
    <property type="match status" value="1"/>
</dbReference>
<evidence type="ECO:0000256" key="5">
    <source>
        <dbReference type="ARBA" id="ARBA00022725"/>
    </source>
</evidence>
<protein>
    <recommendedName>
        <fullName evidence="10">Odorant receptor</fullName>
    </recommendedName>
</protein>
<proteinExistence type="inferred from homology"/>
<evidence type="ECO:0000256" key="9">
    <source>
        <dbReference type="ARBA" id="ARBA00023224"/>
    </source>
</evidence>
<keyword evidence="8 10" id="KW-0675">Receptor</keyword>
<dbReference type="SMR" id="A0A1S4F593"/>
<sequence>MEDAKFGLIFRFIRRALSVAGCDIFEENWRPSAWTFIVLLFASIFPYFAVVFLLNHHDDMSYERLAESVAIFITSLDGIYGLLEFIVNRNKWNEVMKNIHSRRFQYKSKTISELFDLYYYRNYQFCKVLYSAYISSAVSILLAPFVFPIPEQYDLPAACTISLIEPAEPYFYPVNYIFQAIVIFSVQHVLIAQCLSLVTGIMSACCQIRALKIKIDELNEQIADPNIKAGTVRESLGEIIYLHQCTKEFIVIIQRKYGVVYLSMYMVCGGIVCMCLNVIAQNIFTSATLLTMAGVFSVFVHCFFGNLLLIENDSLPDKIYALDWHELDIAQQKSLKLLLENAQPDSLLHGILMPLNMSTFVSIMKAAFSYYSILSKKQNS</sequence>
<comment type="subcellular location">
    <subcellularLocation>
        <location evidence="1 10">Cell membrane</location>
        <topology evidence="1 10">Multi-pass membrane protein</topology>
    </subcellularLocation>
</comment>
<evidence type="ECO:0000256" key="8">
    <source>
        <dbReference type="ARBA" id="ARBA00023170"/>
    </source>
</evidence>
<dbReference type="GO" id="GO:0005549">
    <property type="term" value="F:odorant binding"/>
    <property type="evidence" value="ECO:0007669"/>
    <property type="project" value="InterPro"/>
</dbReference>
<evidence type="ECO:0000256" key="6">
    <source>
        <dbReference type="ARBA" id="ARBA00022989"/>
    </source>
</evidence>
<keyword evidence="7 10" id="KW-0472">Membrane</keyword>
<feature type="transmembrane region" description="Helical" evidence="10">
    <location>
        <begin position="128"/>
        <end position="147"/>
    </location>
</feature>
<name>A0A1S4F593_AEDAE</name>
<keyword evidence="9 10" id="KW-0807">Transducer</keyword>
<gene>
    <name evidence="11" type="primary">GPROR25</name>
    <name evidence="11" type="ORF">AaeL_AAEL003629</name>
</gene>
<feature type="transmembrane region" description="Helical" evidence="10">
    <location>
        <begin position="259"/>
        <end position="280"/>
    </location>
</feature>
<reference evidence="11" key="3">
    <citation type="submission" date="2012-09" db="EMBL/GenBank/DDBJ databases">
        <authorList>
            <consortium name="VectorBase"/>
        </authorList>
    </citation>
    <scope>NUCLEOTIDE SEQUENCE</scope>
    <source>
        <strain evidence="11">Liverpool</strain>
    </source>
</reference>
<comment type="caution">
    <text evidence="10">Lacks conserved residue(s) required for the propagation of feature annotation.</text>
</comment>
<feature type="transmembrane region" description="Helical" evidence="10">
    <location>
        <begin position="286"/>
        <end position="309"/>
    </location>
</feature>
<dbReference type="KEGG" id="aag:5578687"/>
<dbReference type="InterPro" id="IPR004117">
    <property type="entry name" value="7tm6_olfct_rcpt"/>
</dbReference>
<dbReference type="GO" id="GO:0007165">
    <property type="term" value="P:signal transduction"/>
    <property type="evidence" value="ECO:0007669"/>
    <property type="project" value="UniProtKB-KW"/>
</dbReference>
<dbReference type="HOGENOM" id="CLU_728070_0_0_1"/>
<dbReference type="GeneID" id="5578687"/>
<dbReference type="CTD" id="5578687"/>
<keyword evidence="5 10" id="KW-0552">Olfaction</keyword>
<dbReference type="PANTHER" id="PTHR21137">
    <property type="entry name" value="ODORANT RECEPTOR"/>
    <property type="match status" value="1"/>
</dbReference>
<evidence type="ECO:0000313" key="12">
    <source>
        <dbReference type="Proteomes" id="UP000682892"/>
    </source>
</evidence>
<evidence type="ECO:0000256" key="1">
    <source>
        <dbReference type="ARBA" id="ARBA00004651"/>
    </source>
</evidence>
<dbReference type="AlphaFoldDB" id="A0A1S4F593"/>
<keyword evidence="2" id="KW-1003">Cell membrane</keyword>
<dbReference type="PANTHER" id="PTHR21137:SF35">
    <property type="entry name" value="ODORANT RECEPTOR 19A-RELATED"/>
    <property type="match status" value="1"/>
</dbReference>
<feature type="transmembrane region" description="Helical" evidence="10">
    <location>
        <begin position="176"/>
        <end position="205"/>
    </location>
</feature>
<dbReference type="Proteomes" id="UP000682892">
    <property type="component" value="Unassembled WGS sequence"/>
</dbReference>
<reference evidence="11" key="1">
    <citation type="submission" date="2005-10" db="EMBL/GenBank/DDBJ databases">
        <authorList>
            <person name="Loftus B.J."/>
            <person name="Nene V.M."/>
            <person name="Hannick L.I."/>
            <person name="Bidwell S."/>
            <person name="Haas B."/>
            <person name="Amedeo P."/>
            <person name="Orvis J."/>
            <person name="Wortman J.R."/>
            <person name="White O.R."/>
            <person name="Salzberg S."/>
            <person name="Shumway M."/>
            <person name="Koo H."/>
            <person name="Zhao Y."/>
            <person name="Holmes M."/>
            <person name="Miller J."/>
            <person name="Schatz M."/>
            <person name="Pop M."/>
            <person name="Pai G."/>
            <person name="Utterback T."/>
            <person name="Rogers Y.-H."/>
            <person name="Kravitz S."/>
            <person name="Fraser C.M."/>
        </authorList>
    </citation>
    <scope>NUCLEOTIDE SEQUENCE</scope>
    <source>
        <strain evidence="11">Liverpool</strain>
    </source>
</reference>
<evidence type="ECO:0000256" key="4">
    <source>
        <dbReference type="ARBA" id="ARBA00022692"/>
    </source>
</evidence>
<feature type="transmembrane region" description="Helical" evidence="10">
    <location>
        <begin position="33"/>
        <end position="54"/>
    </location>
</feature>
<accession>A0A1S4F593</accession>
<evidence type="ECO:0000256" key="2">
    <source>
        <dbReference type="ARBA" id="ARBA00022475"/>
    </source>
</evidence>
<evidence type="ECO:0000256" key="3">
    <source>
        <dbReference type="ARBA" id="ARBA00022606"/>
    </source>
</evidence>
<evidence type="ECO:0000313" key="11">
    <source>
        <dbReference type="EMBL" id="EAT45078.2"/>
    </source>
</evidence>
<dbReference type="GO" id="GO:0004984">
    <property type="term" value="F:olfactory receptor activity"/>
    <property type="evidence" value="ECO:0007669"/>
    <property type="project" value="InterPro"/>
</dbReference>
<evidence type="ECO:0000256" key="10">
    <source>
        <dbReference type="RuleBase" id="RU351113"/>
    </source>
</evidence>
<dbReference type="OrthoDB" id="6765072at2759"/>
<comment type="similarity">
    <text evidence="10">Belongs to the insect chemoreceptor superfamily. Heteromeric odorant receptor channel (TC 1.A.69) family.</text>
</comment>
<keyword evidence="3 10" id="KW-0716">Sensory transduction</keyword>
<organism evidence="11 12">
    <name type="scientific">Aedes aegypti</name>
    <name type="common">Yellowfever mosquito</name>
    <name type="synonym">Culex aegypti</name>
    <dbReference type="NCBI Taxonomy" id="7159"/>
    <lineage>
        <taxon>Eukaryota</taxon>
        <taxon>Metazoa</taxon>
        <taxon>Ecdysozoa</taxon>
        <taxon>Arthropoda</taxon>
        <taxon>Hexapoda</taxon>
        <taxon>Insecta</taxon>
        <taxon>Pterygota</taxon>
        <taxon>Neoptera</taxon>
        <taxon>Endopterygota</taxon>
        <taxon>Diptera</taxon>
        <taxon>Nematocera</taxon>
        <taxon>Culicoidea</taxon>
        <taxon>Culicidae</taxon>
        <taxon>Culicinae</taxon>
        <taxon>Aedini</taxon>
        <taxon>Aedes</taxon>
        <taxon>Stegomyia</taxon>
    </lineage>
</organism>
<keyword evidence="6 10" id="KW-1133">Transmembrane helix</keyword>
<dbReference type="GO" id="GO:0005886">
    <property type="term" value="C:plasma membrane"/>
    <property type="evidence" value="ECO:0007669"/>
    <property type="project" value="UniProtKB-SubCell"/>
</dbReference>
<dbReference type="EMBL" id="CH477278">
    <property type="protein sequence ID" value="EAT45078.2"/>
    <property type="molecule type" value="Genomic_DNA"/>
</dbReference>
<keyword evidence="4 10" id="KW-0812">Transmembrane</keyword>